<evidence type="ECO:0000256" key="1">
    <source>
        <dbReference type="ARBA" id="ARBA00009995"/>
    </source>
</evidence>
<evidence type="ECO:0000256" key="3">
    <source>
        <dbReference type="ARBA" id="ARBA00022679"/>
    </source>
</evidence>
<protein>
    <recommendedName>
        <fullName evidence="4">Glycosyltransferase N-terminal domain-containing protein</fullName>
    </recommendedName>
</protein>
<dbReference type="Proteomes" id="UP001177140">
    <property type="component" value="Unassembled WGS sequence"/>
</dbReference>
<reference evidence="5" key="1">
    <citation type="submission" date="2022-03" db="EMBL/GenBank/DDBJ databases">
        <title>A functionally conserved STORR gene fusion in Papaver species that diverged 16.8 million years ago.</title>
        <authorList>
            <person name="Catania T."/>
        </authorList>
    </citation>
    <scope>NUCLEOTIDE SEQUENCE</scope>
    <source>
        <strain evidence="5">S-191538</strain>
    </source>
</reference>
<dbReference type="Pfam" id="PF26168">
    <property type="entry name" value="Glyco_transf_N"/>
    <property type="match status" value="1"/>
</dbReference>
<dbReference type="FunFam" id="3.40.50.2000:FF:000065">
    <property type="entry name" value="Glycosyltransferase"/>
    <property type="match status" value="2"/>
</dbReference>
<dbReference type="InterPro" id="IPR035595">
    <property type="entry name" value="UDP_glycos_trans_CS"/>
</dbReference>
<evidence type="ECO:0000259" key="4">
    <source>
        <dbReference type="Pfam" id="PF26168"/>
    </source>
</evidence>
<dbReference type="InterPro" id="IPR002213">
    <property type="entry name" value="UDP_glucos_trans"/>
</dbReference>
<name>A0AA42AU79_PAPNU</name>
<dbReference type="AlphaFoldDB" id="A0AA42AU79"/>
<dbReference type="PANTHER" id="PTHR11926:SF1516">
    <property type="entry name" value="GLYCOSYLTRANSFERASE"/>
    <property type="match status" value="1"/>
</dbReference>
<keyword evidence="2" id="KW-0328">Glycosyltransferase</keyword>
<evidence type="ECO:0000313" key="5">
    <source>
        <dbReference type="EMBL" id="MCL7040231.1"/>
    </source>
</evidence>
<evidence type="ECO:0000313" key="6">
    <source>
        <dbReference type="Proteomes" id="UP001177140"/>
    </source>
</evidence>
<feature type="domain" description="Glycosyltransferase N-terminal" evidence="4">
    <location>
        <begin position="6"/>
        <end position="157"/>
    </location>
</feature>
<proteinExistence type="inferred from homology"/>
<dbReference type="GO" id="GO:0080044">
    <property type="term" value="F:quercetin 7-O-glucosyltransferase activity"/>
    <property type="evidence" value="ECO:0007669"/>
    <property type="project" value="TreeGrafter"/>
</dbReference>
<dbReference type="FunFam" id="3.40.50.2000:FF:000027">
    <property type="entry name" value="Glycosyltransferase"/>
    <property type="match status" value="2"/>
</dbReference>
<dbReference type="SUPFAM" id="SSF53756">
    <property type="entry name" value="UDP-Glycosyltransferase/glycogen phosphorylase"/>
    <property type="match status" value="2"/>
</dbReference>
<dbReference type="PANTHER" id="PTHR11926">
    <property type="entry name" value="GLUCOSYL/GLUCURONOSYL TRANSFERASES"/>
    <property type="match status" value="1"/>
</dbReference>
<dbReference type="PROSITE" id="PS00375">
    <property type="entry name" value="UDPGT"/>
    <property type="match status" value="2"/>
</dbReference>
<sequence>MKKPHVVCIPYPAQGHISPMMKLAKILHLRGNHVTFVNTEFNHQRLLNSRGPDSLKGLPDFCFETIPDGLSPPTDPNATQDVASLCISTQKNCLVPFRKLVSRLNDTSYTPPVTCIVSDGSMSFILQVAKELEIPGLLFETMGFCSFACYMHFPHLVERGESSFTNGYMDTRIDWIPGIKNILFRDLPSFVRTTDPNDVILDFALKEMEVIDAFKSQLSLPPIYTVGPLQLQLNQLPQNELQSLGSNLWKEDTKCLEWLDSKEPGSVVYVNFGSIAVMTTQQLIEFAWGLANTKRPFLWIIRPDLVVGESAMLPPEFIEETKERGLLASWCPQELVLNHPSIGGFLTHCGWNSSIESLSSGVPMICWPFFADQQTNCSYTYVKRDEVEKLVRELMQGEKGKEMNNKAMEWKKKAEEATSPGGSSYANIDEVINKLLLLRQRLNSMEKIHVVCIPYPAQSHITSMMNLAKVLHFRGVHITFVNTEFNYQRLLNASGEELLTGLPDFRFETIPDGLPPPSNPNATQDIPSLCMSLQKNCLGPFRDLIHRLNNITDSNVPPVSCVIADGSMSFTLQAAKEFGIPEMLYWPISFSVFVCFLHVPNLIQRGLVPLKDIRFRDLPSHVWTTDPNDVVLGFIMQQIGKTNDATGLIFNTFDALEMEVLDAVKSEVPLPPVYTVGPLHLLLNKIPLSESQALRSNLWKEDTKCLKWLDSKEPKSVVYVNFGSITVMTIQQLVEFAWGLANSKHNFLWIIRPDLVAGELASLPAEFTEETKERGLLASWCPQEDVLNHASIAGFLTHCGWNSTLESLSCGVPLICWPYFADQQTNCRYSCHHWGVGMEIDSNAQRDEFERIVRELMDGEKGKKMKKRALDWRKKAEEATSPGGSSFVTINKIVSEILASKIKDH</sequence>
<comment type="caution">
    <text evidence="5">The sequence shown here is derived from an EMBL/GenBank/DDBJ whole genome shotgun (WGS) entry which is preliminary data.</text>
</comment>
<keyword evidence="6" id="KW-1185">Reference proteome</keyword>
<evidence type="ECO:0000256" key="2">
    <source>
        <dbReference type="ARBA" id="ARBA00022676"/>
    </source>
</evidence>
<dbReference type="Pfam" id="PF00201">
    <property type="entry name" value="UDPGT"/>
    <property type="match status" value="2"/>
</dbReference>
<dbReference type="Gene3D" id="3.40.50.2000">
    <property type="entry name" value="Glycogen Phosphorylase B"/>
    <property type="match status" value="4"/>
</dbReference>
<keyword evidence="3" id="KW-0808">Transferase</keyword>
<gene>
    <name evidence="5" type="ORF">MKW94_011346</name>
</gene>
<comment type="similarity">
    <text evidence="1">Belongs to the UDP-glycosyltransferase family.</text>
</comment>
<dbReference type="InterPro" id="IPR058980">
    <property type="entry name" value="Glyco_transf_N"/>
</dbReference>
<dbReference type="CDD" id="cd03784">
    <property type="entry name" value="GT1_Gtf-like"/>
    <property type="match status" value="2"/>
</dbReference>
<organism evidence="5 6">
    <name type="scientific">Papaver nudicaule</name>
    <name type="common">Iceland poppy</name>
    <dbReference type="NCBI Taxonomy" id="74823"/>
    <lineage>
        <taxon>Eukaryota</taxon>
        <taxon>Viridiplantae</taxon>
        <taxon>Streptophyta</taxon>
        <taxon>Embryophyta</taxon>
        <taxon>Tracheophyta</taxon>
        <taxon>Spermatophyta</taxon>
        <taxon>Magnoliopsida</taxon>
        <taxon>Ranunculales</taxon>
        <taxon>Papaveraceae</taxon>
        <taxon>Papaveroideae</taxon>
        <taxon>Papaver</taxon>
    </lineage>
</organism>
<dbReference type="GO" id="GO:0080043">
    <property type="term" value="F:quercetin 3-O-glucosyltransferase activity"/>
    <property type="evidence" value="ECO:0007669"/>
    <property type="project" value="TreeGrafter"/>
</dbReference>
<accession>A0AA42AU79</accession>
<dbReference type="EMBL" id="JAJJMA010209990">
    <property type="protein sequence ID" value="MCL7040231.1"/>
    <property type="molecule type" value="Genomic_DNA"/>
</dbReference>